<proteinExistence type="inferred from homology"/>
<evidence type="ECO:0000256" key="2">
    <source>
        <dbReference type="ARBA" id="ARBA00009777"/>
    </source>
</evidence>
<evidence type="ECO:0000256" key="1">
    <source>
        <dbReference type="ARBA" id="ARBA00003141"/>
    </source>
</evidence>
<keyword evidence="8 10" id="KW-0408">Iron</keyword>
<dbReference type="PROSITE" id="PS01087">
    <property type="entry name" value="RADICAL_ACTIVATING"/>
    <property type="match status" value="1"/>
</dbReference>
<comment type="catalytic activity">
    <reaction evidence="10">
        <text>glycyl-[formate C-acetyltransferase] + reduced [flavodoxin] + S-adenosyl-L-methionine = glycin-2-yl radical-[formate C-acetyltransferase] + semiquinone [flavodoxin] + 5'-deoxyadenosine + L-methionine + H(+)</text>
        <dbReference type="Rhea" id="RHEA:19225"/>
        <dbReference type="Rhea" id="RHEA-COMP:10622"/>
        <dbReference type="Rhea" id="RHEA-COMP:12190"/>
        <dbReference type="Rhea" id="RHEA-COMP:12191"/>
        <dbReference type="Rhea" id="RHEA-COMP:14480"/>
        <dbReference type="ChEBI" id="CHEBI:15378"/>
        <dbReference type="ChEBI" id="CHEBI:17319"/>
        <dbReference type="ChEBI" id="CHEBI:29947"/>
        <dbReference type="ChEBI" id="CHEBI:32722"/>
        <dbReference type="ChEBI" id="CHEBI:57618"/>
        <dbReference type="ChEBI" id="CHEBI:57844"/>
        <dbReference type="ChEBI" id="CHEBI:59789"/>
        <dbReference type="ChEBI" id="CHEBI:140311"/>
        <dbReference type="EC" id="1.97.1.4"/>
    </reaction>
</comment>
<dbReference type="InterPro" id="IPR013785">
    <property type="entry name" value="Aldolase_TIM"/>
</dbReference>
<gene>
    <name evidence="12" type="primary">pflA</name>
    <name evidence="12" type="ORF">HMPREF9013_1028</name>
</gene>
<evidence type="ECO:0000256" key="10">
    <source>
        <dbReference type="RuleBase" id="RU362053"/>
    </source>
</evidence>
<evidence type="ECO:0000256" key="6">
    <source>
        <dbReference type="ARBA" id="ARBA00022723"/>
    </source>
</evidence>
<evidence type="ECO:0000256" key="8">
    <source>
        <dbReference type="ARBA" id="ARBA00023004"/>
    </source>
</evidence>
<keyword evidence="4 10" id="KW-0004">4Fe-4S</keyword>
<evidence type="ECO:0000313" key="12">
    <source>
        <dbReference type="EMBL" id="EFC06321.1"/>
    </source>
</evidence>
<comment type="function">
    <text evidence="1 10">Activation of pyruvate formate-lyase under anaerobic conditions by generation of an organic free radical, using S-adenosylmethionine and reduced flavodoxin as cosubstrates to produce 5'-deoxy-adenosine.</text>
</comment>
<dbReference type="Pfam" id="PF04055">
    <property type="entry name" value="Radical_SAM"/>
    <property type="match status" value="1"/>
</dbReference>
<dbReference type="InterPro" id="IPR058240">
    <property type="entry name" value="rSAM_sf"/>
</dbReference>
<dbReference type="PANTHER" id="PTHR30352">
    <property type="entry name" value="PYRUVATE FORMATE-LYASE-ACTIVATING ENZYME"/>
    <property type="match status" value="1"/>
</dbReference>
<dbReference type="EC" id="1.97.1.4" evidence="10"/>
<protein>
    <recommendedName>
        <fullName evidence="3 10">Pyruvate formate-lyase-activating enzyme</fullName>
        <ecNumber evidence="10">1.97.1.4</ecNumber>
    </recommendedName>
</protein>
<dbReference type="InterPro" id="IPR034457">
    <property type="entry name" value="Organic_radical-activating"/>
</dbReference>
<name>D2MMP5_9FIRM</name>
<dbReference type="NCBIfam" id="TIGR02493">
    <property type="entry name" value="PFLA"/>
    <property type="match status" value="1"/>
</dbReference>
<comment type="similarity">
    <text evidence="2 10">Belongs to the organic radical-activating enzymes family.</text>
</comment>
<dbReference type="GO" id="GO:0005737">
    <property type="term" value="C:cytoplasm"/>
    <property type="evidence" value="ECO:0007669"/>
    <property type="project" value="UniProtKB-SubCell"/>
</dbReference>
<keyword evidence="13" id="KW-1185">Reference proteome</keyword>
<dbReference type="Gene3D" id="3.20.20.70">
    <property type="entry name" value="Aldolase class I"/>
    <property type="match status" value="1"/>
</dbReference>
<keyword evidence="12" id="KW-0670">Pyruvate</keyword>
<dbReference type="eggNOG" id="COG1180">
    <property type="taxonomic scope" value="Bacteria"/>
</dbReference>
<dbReference type="CDD" id="cd01335">
    <property type="entry name" value="Radical_SAM"/>
    <property type="match status" value="1"/>
</dbReference>
<dbReference type="SFLD" id="SFLDG01066">
    <property type="entry name" value="organic_radical-activating_enz"/>
    <property type="match status" value="1"/>
</dbReference>
<dbReference type="GO" id="GO:0051539">
    <property type="term" value="F:4 iron, 4 sulfur cluster binding"/>
    <property type="evidence" value="ECO:0007669"/>
    <property type="project" value="UniProtKB-UniRule"/>
</dbReference>
<keyword evidence="6 10" id="KW-0479">Metal-binding</keyword>
<evidence type="ECO:0000256" key="5">
    <source>
        <dbReference type="ARBA" id="ARBA00022691"/>
    </source>
</evidence>
<dbReference type="PANTHER" id="PTHR30352:SF5">
    <property type="entry name" value="PYRUVATE FORMATE-LYASE 1-ACTIVATING ENZYME"/>
    <property type="match status" value="1"/>
</dbReference>
<dbReference type="Proteomes" id="UP000005017">
    <property type="component" value="Unassembled WGS sequence"/>
</dbReference>
<dbReference type="OrthoDB" id="9782387at2"/>
<accession>D2MMP5</accession>
<dbReference type="GO" id="GO:0046872">
    <property type="term" value="F:metal ion binding"/>
    <property type="evidence" value="ECO:0007669"/>
    <property type="project" value="UniProtKB-UniRule"/>
</dbReference>
<keyword evidence="5 10" id="KW-0949">S-adenosyl-L-methionine</keyword>
<keyword evidence="10" id="KW-0963">Cytoplasm</keyword>
<organism evidence="12 13">
    <name type="scientific">Bulleidia extructa W1219</name>
    <dbReference type="NCBI Taxonomy" id="679192"/>
    <lineage>
        <taxon>Bacteria</taxon>
        <taxon>Bacillati</taxon>
        <taxon>Bacillota</taxon>
        <taxon>Erysipelotrichia</taxon>
        <taxon>Erysipelotrichales</taxon>
        <taxon>Erysipelotrichaceae</taxon>
        <taxon>Bulleidia</taxon>
    </lineage>
</organism>
<comment type="caution">
    <text evidence="12">The sequence shown here is derived from an EMBL/GenBank/DDBJ whole genome shotgun (WGS) entry which is preliminary data.</text>
</comment>
<dbReference type="GO" id="GO:0016829">
    <property type="term" value="F:lyase activity"/>
    <property type="evidence" value="ECO:0007669"/>
    <property type="project" value="UniProtKB-KW"/>
</dbReference>
<dbReference type="PROSITE" id="PS51918">
    <property type="entry name" value="RADICAL_SAM"/>
    <property type="match status" value="1"/>
</dbReference>
<evidence type="ECO:0000256" key="7">
    <source>
        <dbReference type="ARBA" id="ARBA00023002"/>
    </source>
</evidence>
<comment type="cofactor">
    <cofactor evidence="10">
        <name>[4Fe-4S] cluster</name>
        <dbReference type="ChEBI" id="CHEBI:49883"/>
    </cofactor>
    <text evidence="10">Binds 1 [4Fe-4S] cluster. The cluster is coordinated with 3 cysteines and an exchangeable S-adenosyl-L-methionine.</text>
</comment>
<evidence type="ECO:0000259" key="11">
    <source>
        <dbReference type="PROSITE" id="PS51918"/>
    </source>
</evidence>
<keyword evidence="7 10" id="KW-0560">Oxidoreductase</keyword>
<keyword evidence="12" id="KW-0456">Lyase</keyword>
<dbReference type="InterPro" id="IPR001989">
    <property type="entry name" value="Radical_activat_CS"/>
</dbReference>
<dbReference type="InterPro" id="IPR012838">
    <property type="entry name" value="PFL1_activating"/>
</dbReference>
<dbReference type="SFLD" id="SFLDS00029">
    <property type="entry name" value="Radical_SAM"/>
    <property type="match status" value="1"/>
</dbReference>
<comment type="subcellular location">
    <subcellularLocation>
        <location evidence="10">Cytoplasm</location>
    </subcellularLocation>
</comment>
<dbReference type="SUPFAM" id="SSF102114">
    <property type="entry name" value="Radical SAM enzymes"/>
    <property type="match status" value="1"/>
</dbReference>
<dbReference type="RefSeq" id="WP_006626666.1">
    <property type="nucleotide sequence ID" value="NZ_ADFR01000002.1"/>
</dbReference>
<dbReference type="InterPro" id="IPR007197">
    <property type="entry name" value="rSAM"/>
</dbReference>
<evidence type="ECO:0000256" key="3">
    <source>
        <dbReference type="ARBA" id="ARBA00021356"/>
    </source>
</evidence>
<evidence type="ECO:0000313" key="13">
    <source>
        <dbReference type="Proteomes" id="UP000005017"/>
    </source>
</evidence>
<dbReference type="STRING" id="679192.HMPREF9013_1028"/>
<feature type="domain" description="Radical SAM core" evidence="11">
    <location>
        <begin position="15"/>
        <end position="242"/>
    </location>
</feature>
<dbReference type="GO" id="GO:0043365">
    <property type="term" value="F:[formate-C-acetyltransferase]-activating enzyme activity"/>
    <property type="evidence" value="ECO:0007669"/>
    <property type="project" value="UniProtKB-UniRule"/>
</dbReference>
<dbReference type="AlphaFoldDB" id="D2MMP5"/>
<keyword evidence="9 10" id="KW-0411">Iron-sulfur</keyword>
<evidence type="ECO:0000256" key="4">
    <source>
        <dbReference type="ARBA" id="ARBA00022485"/>
    </source>
</evidence>
<evidence type="ECO:0000256" key="9">
    <source>
        <dbReference type="ARBA" id="ARBA00023014"/>
    </source>
</evidence>
<sequence>MTKGYIHSFESFGAVDGPGVRFIVFMQGCPMRCLYCHNPETWKFKQGMEMSAEEVFRKAIRYQSYWKNGGGITVSGGEALAQIDFLIELFEICHKHHIHTTLDTSGNPYTKNPEWYAKFERLMKVTDLVLLDIKEMNMVTHKKLTGWSNENILELARDLSDRKLPVWIRHVLVPGITANDEDLIQLKNFIDTLENVERVEILPYHAMAKVEYEHLGIPYPIPDTPQPTAQEILHAEGILGIKK</sequence>
<reference evidence="13" key="1">
    <citation type="submission" date="2009-12" db="EMBL/GenBank/DDBJ databases">
        <title>Sequence of Clostridiales genomosp. BVAB3 str. UPII9-5.</title>
        <authorList>
            <person name="Madupu R."/>
            <person name="Durkin A.S."/>
            <person name="Torralba M."/>
            <person name="Methe B."/>
            <person name="Sutton G.G."/>
            <person name="Strausberg R.L."/>
            <person name="Nelson K.E."/>
        </authorList>
    </citation>
    <scope>NUCLEOTIDE SEQUENCE [LARGE SCALE GENOMIC DNA]</scope>
    <source>
        <strain evidence="13">W1219</strain>
    </source>
</reference>
<dbReference type="EMBL" id="ADFR01000002">
    <property type="protein sequence ID" value="EFC06321.1"/>
    <property type="molecule type" value="Genomic_DNA"/>
</dbReference>